<dbReference type="OrthoDB" id="9814639at2"/>
<comment type="caution">
    <text evidence="3">The sequence shown here is derived from an EMBL/GenBank/DDBJ whole genome shotgun (WGS) entry which is preliminary data.</text>
</comment>
<dbReference type="RefSeq" id="WP_134192169.1">
    <property type="nucleotide sequence ID" value="NZ_JBHLUW010000003.1"/>
</dbReference>
<gene>
    <name evidence="3" type="ORF">BX592_108179</name>
</gene>
<dbReference type="Proteomes" id="UP000295509">
    <property type="component" value="Unassembled WGS sequence"/>
</dbReference>
<dbReference type="InterPro" id="IPR002509">
    <property type="entry name" value="NODB_dom"/>
</dbReference>
<evidence type="ECO:0000313" key="4">
    <source>
        <dbReference type="Proteomes" id="UP000295509"/>
    </source>
</evidence>
<dbReference type="PANTHER" id="PTHR34216:SF7">
    <property type="entry name" value="POLY-BETA-1,6-N-ACETYL-D-GLUCOSAMINE N-DEACETYLASE"/>
    <property type="match status" value="1"/>
</dbReference>
<accession>A0A4R8LUY4</accession>
<dbReference type="InterPro" id="IPR051398">
    <property type="entry name" value="Polysacch_Deacetylase"/>
</dbReference>
<dbReference type="Pfam" id="PF01522">
    <property type="entry name" value="Polysacc_deac_1"/>
    <property type="match status" value="1"/>
</dbReference>
<keyword evidence="4" id="KW-1185">Reference proteome</keyword>
<sequence length="297" mass="33095">MARSLVNARPIVPRARRGLLLRIVSGFAWALCLSLAAMAPDVLAVLPDGTVTASQAAPMIGILVYHRFAASADDSMTVRVVTFEAQLAFLREHGYRIVPLADIVAWLRDRSATLPPKAVAVTVDDGHRSVYDVMMPIVVRERIPVTLFVYPSAISNAPYALSWDQLRALKATGFFDVQSHTWWHPNFDVEERRRSPDAFRRFATTQFTHSRDLIEREVGGHVDMIAWPFGIHDDELVELAQSAGYVAGVTIEGRRLRRSDALLSLPRFLMVDGCTPRVLGRLLGETETRPPADGERQ</sequence>
<dbReference type="AlphaFoldDB" id="A0A4R8LUY4"/>
<dbReference type="Gene3D" id="3.20.20.370">
    <property type="entry name" value="Glycoside hydrolase/deacetylase"/>
    <property type="match status" value="1"/>
</dbReference>
<evidence type="ECO:0000256" key="1">
    <source>
        <dbReference type="ARBA" id="ARBA00022729"/>
    </source>
</evidence>
<dbReference type="PROSITE" id="PS51677">
    <property type="entry name" value="NODB"/>
    <property type="match status" value="1"/>
</dbReference>
<organism evidence="3 4">
    <name type="scientific">Paraburkholderia rhizosphaerae</name>
    <dbReference type="NCBI Taxonomy" id="480658"/>
    <lineage>
        <taxon>Bacteria</taxon>
        <taxon>Pseudomonadati</taxon>
        <taxon>Pseudomonadota</taxon>
        <taxon>Betaproteobacteria</taxon>
        <taxon>Burkholderiales</taxon>
        <taxon>Burkholderiaceae</taxon>
        <taxon>Paraburkholderia</taxon>
    </lineage>
</organism>
<dbReference type="CDD" id="cd10918">
    <property type="entry name" value="CE4_NodB_like_5s_6s"/>
    <property type="match status" value="1"/>
</dbReference>
<reference evidence="3 4" key="1">
    <citation type="submission" date="2019-03" db="EMBL/GenBank/DDBJ databases">
        <title>Genomic Encyclopedia of Type Strains, Phase III (KMG-III): the genomes of soil and plant-associated and newly described type strains.</title>
        <authorList>
            <person name="Whitman W."/>
        </authorList>
    </citation>
    <scope>NUCLEOTIDE SEQUENCE [LARGE SCALE GENOMIC DNA]</scope>
    <source>
        <strain evidence="3 4">LMG 29544</strain>
    </source>
</reference>
<dbReference type="GO" id="GO:0016810">
    <property type="term" value="F:hydrolase activity, acting on carbon-nitrogen (but not peptide) bonds"/>
    <property type="evidence" value="ECO:0007669"/>
    <property type="project" value="InterPro"/>
</dbReference>
<dbReference type="EMBL" id="SORE01000008">
    <property type="protein sequence ID" value="TDY50942.1"/>
    <property type="molecule type" value="Genomic_DNA"/>
</dbReference>
<evidence type="ECO:0000313" key="3">
    <source>
        <dbReference type="EMBL" id="TDY50942.1"/>
    </source>
</evidence>
<dbReference type="GO" id="GO:0005975">
    <property type="term" value="P:carbohydrate metabolic process"/>
    <property type="evidence" value="ECO:0007669"/>
    <property type="project" value="InterPro"/>
</dbReference>
<evidence type="ECO:0000259" key="2">
    <source>
        <dbReference type="PROSITE" id="PS51677"/>
    </source>
</evidence>
<dbReference type="PANTHER" id="PTHR34216">
    <property type="match status" value="1"/>
</dbReference>
<dbReference type="SUPFAM" id="SSF88713">
    <property type="entry name" value="Glycoside hydrolase/deacetylase"/>
    <property type="match status" value="1"/>
</dbReference>
<protein>
    <submittedName>
        <fullName evidence="3">Polysaccharide deacetylase</fullName>
    </submittedName>
</protein>
<name>A0A4R8LUY4_9BURK</name>
<proteinExistence type="predicted"/>
<feature type="domain" description="NodB homology" evidence="2">
    <location>
        <begin position="117"/>
        <end position="297"/>
    </location>
</feature>
<keyword evidence="1" id="KW-0732">Signal</keyword>
<dbReference type="InterPro" id="IPR011330">
    <property type="entry name" value="Glyco_hydro/deAcase_b/a-brl"/>
</dbReference>